<gene>
    <name evidence="1" type="ORF">TWF481_002951</name>
</gene>
<comment type="caution">
    <text evidence="1">The sequence shown here is derived from an EMBL/GenBank/DDBJ whole genome shotgun (WGS) entry which is preliminary data.</text>
</comment>
<dbReference type="EMBL" id="JAVHJL010000012">
    <property type="protein sequence ID" value="KAK6495906.1"/>
    <property type="molecule type" value="Genomic_DNA"/>
</dbReference>
<keyword evidence="2" id="KW-1185">Reference proteome</keyword>
<reference evidence="1 2" key="1">
    <citation type="submission" date="2023-08" db="EMBL/GenBank/DDBJ databases">
        <authorList>
            <person name="Palmer J.M."/>
        </authorList>
    </citation>
    <scope>NUCLEOTIDE SEQUENCE [LARGE SCALE GENOMIC DNA]</scope>
    <source>
        <strain evidence="1 2">TWF481</strain>
    </source>
</reference>
<dbReference type="Proteomes" id="UP001370758">
    <property type="component" value="Unassembled WGS sequence"/>
</dbReference>
<protein>
    <submittedName>
        <fullName evidence="1">Uncharacterized protein</fullName>
    </submittedName>
</protein>
<dbReference type="AlphaFoldDB" id="A0AAV9VU73"/>
<proteinExistence type="predicted"/>
<name>A0AAV9VU73_9PEZI</name>
<organism evidence="1 2">
    <name type="scientific">Arthrobotrys musiformis</name>
    <dbReference type="NCBI Taxonomy" id="47236"/>
    <lineage>
        <taxon>Eukaryota</taxon>
        <taxon>Fungi</taxon>
        <taxon>Dikarya</taxon>
        <taxon>Ascomycota</taxon>
        <taxon>Pezizomycotina</taxon>
        <taxon>Orbiliomycetes</taxon>
        <taxon>Orbiliales</taxon>
        <taxon>Orbiliaceae</taxon>
        <taxon>Arthrobotrys</taxon>
    </lineage>
</organism>
<evidence type="ECO:0000313" key="2">
    <source>
        <dbReference type="Proteomes" id="UP001370758"/>
    </source>
</evidence>
<evidence type="ECO:0000313" key="1">
    <source>
        <dbReference type="EMBL" id="KAK6495906.1"/>
    </source>
</evidence>
<sequence length="171" mass="19365">MRSNQQIILKAILSELCKISSLLGLAYFPSRWWHFVETLGGGVLAGIETFMSQGFNLAHNIARLYADFIAVTPLAGEPEANVQEELVIAVSFFIKMVDYIYELLRNDIAPWRSLSSITNCLKPFQKMLLDIASRFESTILPFMPIRLACQKLRVSIEKLARVLRSVIKEAD</sequence>
<accession>A0AAV9VU73</accession>